<dbReference type="AlphaFoldDB" id="A0AA49K129"/>
<accession>A0AA49JVK4</accession>
<reference evidence="4" key="1">
    <citation type="submission" date="2023-07" db="EMBL/GenBank/DDBJ databases">
        <authorList>
            <person name="Haufschild T."/>
            <person name="Kallscheuer N."/>
            <person name="Hammer J."/>
            <person name="Kohn T."/>
            <person name="Kabuu M."/>
            <person name="Jogler M."/>
            <person name="Wohfarth N."/>
            <person name="Heuer A."/>
            <person name="Rohde M."/>
            <person name="van Teeseling M.C.F."/>
            <person name="Jogler C."/>
        </authorList>
    </citation>
    <scope>NUCLEOTIDE SEQUENCE</scope>
    <source>
        <strain evidence="3">Strain 138</strain>
        <strain evidence="4">Strain 318</strain>
    </source>
</reference>
<dbReference type="GO" id="GO:0005829">
    <property type="term" value="C:cytosol"/>
    <property type="evidence" value="ECO:0007669"/>
    <property type="project" value="TreeGrafter"/>
</dbReference>
<keyword evidence="2" id="KW-0732">Signal</keyword>
<dbReference type="PANTHER" id="PTHR11803:SF58">
    <property type="entry name" value="PROTEIN HMF1-RELATED"/>
    <property type="match status" value="1"/>
</dbReference>
<evidence type="ECO:0000313" key="5">
    <source>
        <dbReference type="Proteomes" id="UP001229955"/>
    </source>
</evidence>
<dbReference type="RefSeq" id="WP_367885777.1">
    <property type="nucleotide sequence ID" value="NZ_CP130612.1"/>
</dbReference>
<organism evidence="4 5">
    <name type="scientific">Pseudogemmatithrix spongiicola</name>
    <dbReference type="NCBI Taxonomy" id="3062599"/>
    <lineage>
        <taxon>Bacteria</taxon>
        <taxon>Pseudomonadati</taxon>
        <taxon>Gemmatimonadota</taxon>
        <taxon>Gemmatimonadia</taxon>
        <taxon>Gemmatimonadales</taxon>
        <taxon>Gemmatimonadaceae</taxon>
        <taxon>Pseudogemmatithrix</taxon>
    </lineage>
</organism>
<accession>A0AA49K129</accession>
<dbReference type="EMBL" id="CP130613">
    <property type="protein sequence ID" value="WKW15817.1"/>
    <property type="molecule type" value="Genomic_DNA"/>
</dbReference>
<sequence length="157" mass="17006">MHTRLLLAAALAALALPAAATAQAVQARDSSYTRGDRTIYHQHAPSETEWGYAQAIVVGNTIYVSGTVSGGRTMEEEITNIYRRIERTLRVNGFTMQDVVKETAYAKDIEALAAANPARLRAYAGHTPAATWVQITRLLAEGATVEIEVTAVRAPRP</sequence>
<dbReference type="InterPro" id="IPR006175">
    <property type="entry name" value="YjgF/YER057c/UK114"/>
</dbReference>
<dbReference type="PANTHER" id="PTHR11803">
    <property type="entry name" value="2-IMINOBUTANOATE/2-IMINOPROPANOATE DEAMINASE RIDA"/>
    <property type="match status" value="1"/>
</dbReference>
<dbReference type="EMBL" id="CP130612">
    <property type="protein sequence ID" value="WKW12910.1"/>
    <property type="molecule type" value="Genomic_DNA"/>
</dbReference>
<evidence type="ECO:0000256" key="1">
    <source>
        <dbReference type="ARBA" id="ARBA00010552"/>
    </source>
</evidence>
<dbReference type="Proteomes" id="UP001229955">
    <property type="component" value="Chromosome"/>
</dbReference>
<name>A0AA49K129_9BACT</name>
<dbReference type="Pfam" id="PF01042">
    <property type="entry name" value="Ribonuc_L-PSP"/>
    <property type="match status" value="1"/>
</dbReference>
<gene>
    <name evidence="3" type="ORF">Strain138_002221</name>
    <name evidence="4" type="ORF">Strain318_002220</name>
</gene>
<protein>
    <submittedName>
        <fullName evidence="4">RidA family protein</fullName>
    </submittedName>
</protein>
<dbReference type="Gene3D" id="3.30.1330.40">
    <property type="entry name" value="RutC-like"/>
    <property type="match status" value="1"/>
</dbReference>
<dbReference type="InterPro" id="IPR035959">
    <property type="entry name" value="RutC-like_sf"/>
</dbReference>
<proteinExistence type="inferred from homology"/>
<dbReference type="SUPFAM" id="SSF55298">
    <property type="entry name" value="YjgF-like"/>
    <property type="match status" value="1"/>
</dbReference>
<dbReference type="KEGG" id="pspc:Strain318_002220"/>
<comment type="similarity">
    <text evidence="1">Belongs to the RutC family.</text>
</comment>
<evidence type="ECO:0000256" key="2">
    <source>
        <dbReference type="SAM" id="SignalP"/>
    </source>
</evidence>
<feature type="signal peptide" evidence="2">
    <location>
        <begin position="1"/>
        <end position="24"/>
    </location>
</feature>
<evidence type="ECO:0000313" key="3">
    <source>
        <dbReference type="EMBL" id="WKW12910.1"/>
    </source>
</evidence>
<feature type="chain" id="PRO_5041242384" evidence="2">
    <location>
        <begin position="25"/>
        <end position="157"/>
    </location>
</feature>
<dbReference type="CDD" id="cd00448">
    <property type="entry name" value="YjgF_YER057c_UK114_family"/>
    <property type="match status" value="1"/>
</dbReference>
<dbReference type="GO" id="GO:0019239">
    <property type="term" value="F:deaminase activity"/>
    <property type="evidence" value="ECO:0007669"/>
    <property type="project" value="TreeGrafter"/>
</dbReference>
<keyword evidence="5" id="KW-1185">Reference proteome</keyword>
<evidence type="ECO:0000313" key="4">
    <source>
        <dbReference type="EMBL" id="WKW15817.1"/>
    </source>
</evidence>